<keyword evidence="3" id="KW-1185">Reference proteome</keyword>
<dbReference type="GO" id="GO:0019843">
    <property type="term" value="F:rRNA binding"/>
    <property type="evidence" value="ECO:0007669"/>
    <property type="project" value="TreeGrafter"/>
</dbReference>
<evidence type="ECO:0000313" key="2">
    <source>
        <dbReference type="EMBL" id="CAI5442728.1"/>
    </source>
</evidence>
<feature type="compositionally biased region" description="Low complexity" evidence="1">
    <location>
        <begin position="306"/>
        <end position="317"/>
    </location>
</feature>
<accession>A0A9P1ID93</accession>
<feature type="region of interest" description="Disordered" evidence="1">
    <location>
        <begin position="1"/>
        <end position="27"/>
    </location>
</feature>
<organism evidence="2 3">
    <name type="scientific">Caenorhabditis angaria</name>
    <dbReference type="NCBI Taxonomy" id="860376"/>
    <lineage>
        <taxon>Eukaryota</taxon>
        <taxon>Metazoa</taxon>
        <taxon>Ecdysozoa</taxon>
        <taxon>Nematoda</taxon>
        <taxon>Chromadorea</taxon>
        <taxon>Rhabditida</taxon>
        <taxon>Rhabditina</taxon>
        <taxon>Rhabditomorpha</taxon>
        <taxon>Rhabditoidea</taxon>
        <taxon>Rhabditidae</taxon>
        <taxon>Peloderinae</taxon>
        <taxon>Caenorhabditis</taxon>
    </lineage>
</organism>
<dbReference type="OrthoDB" id="5874046at2759"/>
<feature type="compositionally biased region" description="Polar residues" evidence="1">
    <location>
        <begin position="140"/>
        <end position="151"/>
    </location>
</feature>
<feature type="compositionally biased region" description="Acidic residues" evidence="1">
    <location>
        <begin position="416"/>
        <end position="436"/>
    </location>
</feature>
<name>A0A9P1ID93_9PELO</name>
<feature type="compositionally biased region" description="Polar residues" evidence="1">
    <location>
        <begin position="11"/>
        <end position="22"/>
    </location>
</feature>
<feature type="compositionally biased region" description="Low complexity" evidence="1">
    <location>
        <begin position="621"/>
        <end position="634"/>
    </location>
</feature>
<feature type="compositionally biased region" description="Low complexity" evidence="1">
    <location>
        <begin position="176"/>
        <end position="185"/>
    </location>
</feature>
<feature type="compositionally biased region" description="Basic and acidic residues" evidence="1">
    <location>
        <begin position="437"/>
        <end position="449"/>
    </location>
</feature>
<gene>
    <name evidence="2" type="ORF">CAMP_LOCUS5365</name>
</gene>
<evidence type="ECO:0000313" key="3">
    <source>
        <dbReference type="Proteomes" id="UP001152747"/>
    </source>
</evidence>
<dbReference type="EMBL" id="CANHGI010000002">
    <property type="protein sequence ID" value="CAI5442728.1"/>
    <property type="molecule type" value="Genomic_DNA"/>
</dbReference>
<protein>
    <submittedName>
        <fullName evidence="2">Uncharacterized protein</fullName>
    </submittedName>
</protein>
<feature type="region of interest" description="Disordered" evidence="1">
    <location>
        <begin position="87"/>
        <end position="185"/>
    </location>
</feature>
<feature type="compositionally biased region" description="Acidic residues" evidence="1">
    <location>
        <begin position="499"/>
        <end position="560"/>
    </location>
</feature>
<feature type="compositionally biased region" description="Polar residues" evidence="1">
    <location>
        <begin position="158"/>
        <end position="169"/>
    </location>
</feature>
<dbReference type="GO" id="GO:0000027">
    <property type="term" value="P:ribosomal large subunit assembly"/>
    <property type="evidence" value="ECO:0007669"/>
    <property type="project" value="TreeGrafter"/>
</dbReference>
<dbReference type="PANTHER" id="PTHR12661">
    <property type="entry name" value="PETER PAN-RELATED"/>
    <property type="match status" value="1"/>
</dbReference>
<feature type="region of interest" description="Disordered" evidence="1">
    <location>
        <begin position="240"/>
        <end position="259"/>
    </location>
</feature>
<feature type="compositionally biased region" description="Basic and acidic residues" evidence="1">
    <location>
        <begin position="387"/>
        <end position="396"/>
    </location>
</feature>
<feature type="compositionally biased region" description="Gly residues" evidence="1">
    <location>
        <begin position="700"/>
        <end position="714"/>
    </location>
</feature>
<dbReference type="Proteomes" id="UP001152747">
    <property type="component" value="Unassembled WGS sequence"/>
</dbReference>
<dbReference type="GO" id="GO:0030687">
    <property type="term" value="C:preribosome, large subunit precursor"/>
    <property type="evidence" value="ECO:0007669"/>
    <property type="project" value="TreeGrafter"/>
</dbReference>
<feature type="region of interest" description="Disordered" evidence="1">
    <location>
        <begin position="298"/>
        <end position="714"/>
    </location>
</feature>
<feature type="compositionally biased region" description="Polar residues" evidence="1">
    <location>
        <begin position="654"/>
        <end position="675"/>
    </location>
</feature>
<dbReference type="PANTHER" id="PTHR12661:SF5">
    <property type="entry name" value="SUPPRESSOR OF SWI4 1 HOMOLOG"/>
    <property type="match status" value="1"/>
</dbReference>
<dbReference type="AlphaFoldDB" id="A0A9P1ID93"/>
<feature type="compositionally biased region" description="Polar residues" evidence="1">
    <location>
        <begin position="332"/>
        <end position="342"/>
    </location>
</feature>
<reference evidence="2" key="1">
    <citation type="submission" date="2022-11" db="EMBL/GenBank/DDBJ databases">
        <authorList>
            <person name="Kikuchi T."/>
        </authorList>
    </citation>
    <scope>NUCLEOTIDE SEQUENCE</scope>
    <source>
        <strain evidence="2">PS1010</strain>
    </source>
</reference>
<feature type="compositionally biased region" description="Acidic residues" evidence="1">
    <location>
        <begin position="450"/>
        <end position="490"/>
    </location>
</feature>
<sequence>MKQLAAFKNSVGATATPSQSNEEVSELKEQIAKLQQDAVEMEKKTSEAEMDKIRINMLESRMTKMTEKLTEITSERDSLMQNNMKLTRELDNNRATSATDVESSKAASSSDRLIKTPSTVVPTPLAASTPKNLEQHTEPDQTSAVSSQKVQRTGLFSGVQQVVTSPSSNQIPPAPASTQSSSSTIIEKRKILPTSVPNEPVDVIPPVPSETVPDPTPPQTNFGLPIPPTFQSSARVPTQSLFSSSSTTTTTDISTGTISKTSEKKSLLPNIESSSSSFSLTTPSSSLFGGSSQLFGKSSTPALNISTSSSNVSNVSSDNMVLPEESVAEAAGQSSHVSGSIDDNNKTLEEGDLVTNDGESRDSQVVGGVSSSDIRRKRAAVEDSDSNDAKRQRESPSEAVTSSESRQQRHNVAEIPELDDEVVLDIEQEVSDEDPNETIRQREIMGRLENDEEVLGDEMEGEEEDDESFDSDEERYAENDNEDIEDINEDTADRNDHVIDEDDDVIVLDSDDDNDQEGEEDQGNDDEDDADTLNDLEDEEEEEEEEEDNDQDENDSDGSDGNDSIPPGEIVMQVLGGEDSQPSLDDQDREAASAVEEAEDEGRDALMVPIDETVAPADPTGASSGIGSSGESQSDVPRLRIPGIVNLEERDDQCSSSNETADASSPATQQRNLTARNIARLQRPMRGAKPSRGIYQVKRGGQGPNDGAGPSGTS</sequence>
<dbReference type="InterPro" id="IPR045112">
    <property type="entry name" value="PPAN-like"/>
</dbReference>
<evidence type="ECO:0000256" key="1">
    <source>
        <dbReference type="SAM" id="MobiDB-lite"/>
    </source>
</evidence>
<comment type="caution">
    <text evidence="2">The sequence shown here is derived from an EMBL/GenBank/DDBJ whole genome shotgun (WGS) entry which is preliminary data.</text>
</comment>
<feature type="compositionally biased region" description="Polar residues" evidence="1">
    <location>
        <begin position="93"/>
        <end position="121"/>
    </location>
</feature>
<proteinExistence type="predicted"/>